<proteinExistence type="predicted"/>
<comment type="caution">
    <text evidence="2">The sequence shown here is derived from an EMBL/GenBank/DDBJ whole genome shotgun (WGS) entry which is preliminary data.</text>
</comment>
<dbReference type="AlphaFoldDB" id="A0A8T1WXT6"/>
<keyword evidence="1" id="KW-0732">Signal</keyword>
<name>A0A8T1WXT6_9STRA</name>
<gene>
    <name evidence="2" type="ORF">PHYBOEH_001997</name>
</gene>
<organism evidence="2 3">
    <name type="scientific">Phytophthora boehmeriae</name>
    <dbReference type="NCBI Taxonomy" id="109152"/>
    <lineage>
        <taxon>Eukaryota</taxon>
        <taxon>Sar</taxon>
        <taxon>Stramenopiles</taxon>
        <taxon>Oomycota</taxon>
        <taxon>Peronosporomycetes</taxon>
        <taxon>Peronosporales</taxon>
        <taxon>Peronosporaceae</taxon>
        <taxon>Phytophthora</taxon>
    </lineage>
</organism>
<feature type="chain" id="PRO_5035719200" description="F-box domain-containing protein" evidence="1">
    <location>
        <begin position="24"/>
        <end position="649"/>
    </location>
</feature>
<evidence type="ECO:0000313" key="3">
    <source>
        <dbReference type="Proteomes" id="UP000693981"/>
    </source>
</evidence>
<keyword evidence="3" id="KW-1185">Reference proteome</keyword>
<evidence type="ECO:0008006" key="4">
    <source>
        <dbReference type="Google" id="ProtNLM"/>
    </source>
</evidence>
<dbReference type="EMBL" id="JAGDFL010000147">
    <property type="protein sequence ID" value="KAG7396623.1"/>
    <property type="molecule type" value="Genomic_DNA"/>
</dbReference>
<dbReference type="Proteomes" id="UP000693981">
    <property type="component" value="Unassembled WGS sequence"/>
</dbReference>
<feature type="signal peptide" evidence="1">
    <location>
        <begin position="1"/>
        <end position="23"/>
    </location>
</feature>
<dbReference type="OrthoDB" id="128830at2759"/>
<reference evidence="2" key="1">
    <citation type="submission" date="2021-02" db="EMBL/GenBank/DDBJ databases">
        <authorList>
            <person name="Palmer J.M."/>
        </authorList>
    </citation>
    <scope>NUCLEOTIDE SEQUENCE</scope>
    <source>
        <strain evidence="2">SCRP23</strain>
    </source>
</reference>
<protein>
    <recommendedName>
        <fullName evidence="4">F-box domain-containing protein</fullName>
    </recommendedName>
</protein>
<evidence type="ECO:0000256" key="1">
    <source>
        <dbReference type="SAM" id="SignalP"/>
    </source>
</evidence>
<evidence type="ECO:0000313" key="2">
    <source>
        <dbReference type="EMBL" id="KAG7396623.1"/>
    </source>
</evidence>
<accession>A0A8T1WXT6</accession>
<sequence length="649" mass="73015">MAPLSLPALPLALSSLIVEFAVYDFTQDLTPEARSVPKRFLKNLALVSKSWHHLIEVLMAQIEVETMRLNAGSCSRSELLDVRSAAQSRGRQVRDLRLTVGRPKKYSYGSDEFMLPSAATEKTLVDWDAVFVHLPALKRLDLKLVPLESRQLPAIVEAAAKRCLQLEALILPRKAELKQTTKGSAIEKLMTTLYAALERWYVKGGRGGIRQLTVPTRNDAQRFRSSTKFIEAVTRFCPNIEYLDGSKLVLDSMDSVRCTDKWVISLDTWERLNANCSGLRVFDWTVVPFADPYFRVFSAYPKPQLKELNVCANLWWNWKEYFSAIGDTAASADIKTGKPGYGRRARDVEVVFQGCPNLTSLSVEIDLLKLDGHFDMKVFGDTFWDAAATNCPLLKRMSIENCANYEVTRINAIKTFTDVALLKLAELKYMSSIDIQVPVMCTGYGIFEYLRRAVESGAATGKWRMLSLRVGGRDDAVFGVPSFYFEVVELLKRLSAISEENFGAAASRQKFEVYISNPYTSRVSNTWSATYMRDELKPLMEQVKAMHPGLSINASVIGHVGDSFKCVETIVISWRPEDSNRELFMDIHDDDAEFEESGFIDPTELSIVGGGMNHRPGREGHNEHPFDFLGSLLHHDAANNFETDSDDDD</sequence>